<evidence type="ECO:0000313" key="2">
    <source>
        <dbReference type="EMBL" id="OIN58585.1"/>
    </source>
</evidence>
<keyword evidence="3" id="KW-1185">Reference proteome</keyword>
<dbReference type="AlphaFoldDB" id="A0A1S2VK35"/>
<feature type="transmembrane region" description="Helical" evidence="1">
    <location>
        <begin position="116"/>
        <end position="135"/>
    </location>
</feature>
<feature type="transmembrane region" description="Helical" evidence="1">
    <location>
        <begin position="189"/>
        <end position="208"/>
    </location>
</feature>
<feature type="transmembrane region" description="Helical" evidence="1">
    <location>
        <begin position="24"/>
        <end position="48"/>
    </location>
</feature>
<dbReference type="EMBL" id="MORL01000006">
    <property type="protein sequence ID" value="OIN58585.1"/>
    <property type="molecule type" value="Genomic_DNA"/>
</dbReference>
<keyword evidence="1" id="KW-1133">Transmembrane helix</keyword>
<name>A0A1S2VK35_9BACT</name>
<reference evidence="2 3" key="1">
    <citation type="submission" date="2016-10" db="EMBL/GenBank/DDBJ databases">
        <title>Arsenicibacter rosenii gen. nov., sp. nov., an efficient arsenic-methylating bacterium isolated from an arsenic-contaminated paddy soil.</title>
        <authorList>
            <person name="Huang K."/>
        </authorList>
    </citation>
    <scope>NUCLEOTIDE SEQUENCE [LARGE SCALE GENOMIC DNA]</scope>
    <source>
        <strain evidence="2 3">SM-1</strain>
    </source>
</reference>
<gene>
    <name evidence="2" type="ORF">BLX24_13515</name>
</gene>
<keyword evidence="1" id="KW-0472">Membrane</keyword>
<feature type="transmembrane region" description="Helical" evidence="1">
    <location>
        <begin position="166"/>
        <end position="183"/>
    </location>
</feature>
<evidence type="ECO:0000256" key="1">
    <source>
        <dbReference type="SAM" id="Phobius"/>
    </source>
</evidence>
<dbReference type="OrthoDB" id="1120881at2"/>
<dbReference type="Proteomes" id="UP000181790">
    <property type="component" value="Unassembled WGS sequence"/>
</dbReference>
<protein>
    <submittedName>
        <fullName evidence="2">Uncharacterized protein</fullName>
    </submittedName>
</protein>
<accession>A0A1S2VK35</accession>
<feature type="transmembrane region" description="Helical" evidence="1">
    <location>
        <begin position="74"/>
        <end position="96"/>
    </location>
</feature>
<organism evidence="2 3">
    <name type="scientific">Arsenicibacter rosenii</name>
    <dbReference type="NCBI Taxonomy" id="1750698"/>
    <lineage>
        <taxon>Bacteria</taxon>
        <taxon>Pseudomonadati</taxon>
        <taxon>Bacteroidota</taxon>
        <taxon>Cytophagia</taxon>
        <taxon>Cytophagales</taxon>
        <taxon>Spirosomataceae</taxon>
        <taxon>Arsenicibacter</taxon>
    </lineage>
</organism>
<proteinExistence type="predicted"/>
<sequence length="221" mass="24744">MYETREHLQTLTEIRSLMERSSKFLSLSGLSGVFAGVVALMGAAAVYWRLDLHYTAYTSYDGTQILFSDAKQDIVRFLMLDGFIVLLVALIGGSLFTIRKARKQGMSIWNTTSKRLLQALFTPLLAGGVFCLGLIHHDLIWLVFPATLVFYGLALLSASRYTVRDLHYLGICEIVLGLLSLFLTGYSLLTWAFGFGVLHIVYGMVMYFKYDAKPENETGVI</sequence>
<keyword evidence="1" id="KW-0812">Transmembrane</keyword>
<evidence type="ECO:0000313" key="3">
    <source>
        <dbReference type="Proteomes" id="UP000181790"/>
    </source>
</evidence>
<feature type="transmembrane region" description="Helical" evidence="1">
    <location>
        <begin position="141"/>
        <end position="159"/>
    </location>
</feature>
<dbReference type="RefSeq" id="WP_071503692.1">
    <property type="nucleotide sequence ID" value="NZ_MORL01000006.1"/>
</dbReference>
<comment type="caution">
    <text evidence="2">The sequence shown here is derived from an EMBL/GenBank/DDBJ whole genome shotgun (WGS) entry which is preliminary data.</text>
</comment>